<evidence type="ECO:0000313" key="3">
    <source>
        <dbReference type="Proteomes" id="UP001155483"/>
    </source>
</evidence>
<protein>
    <recommendedName>
        <fullName evidence="4">AtpZ/AtpI family protein</fullName>
    </recommendedName>
</protein>
<reference evidence="2" key="2">
    <citation type="submission" date="2023-04" db="EMBL/GenBank/DDBJ databases">
        <title>Paracnuella aquatica gen. nov., sp. nov., a member of the family Chitinophagaceae isolated from a hot spring.</title>
        <authorList>
            <person name="Wang C."/>
        </authorList>
    </citation>
    <scope>NUCLEOTIDE SEQUENCE</scope>
    <source>
        <strain evidence="2">LB-8</strain>
    </source>
</reference>
<sequence>MPQNQKQNRATPELMRYAGLATQIFVSLGIAVFAGYKADRWMKVPIPLTVWILPLVVVCMIIYKLIKETSKRNKSNAK</sequence>
<keyword evidence="3" id="KW-1185">Reference proteome</keyword>
<dbReference type="AlphaFoldDB" id="A0A9X2XVY0"/>
<name>A0A9X2XVY0_9BACT</name>
<feature type="transmembrane region" description="Helical" evidence="1">
    <location>
        <begin position="48"/>
        <end position="66"/>
    </location>
</feature>
<keyword evidence="1" id="KW-1133">Transmembrane helix</keyword>
<evidence type="ECO:0000313" key="2">
    <source>
        <dbReference type="EMBL" id="MCU7549452.1"/>
    </source>
</evidence>
<evidence type="ECO:0000256" key="1">
    <source>
        <dbReference type="SAM" id="Phobius"/>
    </source>
</evidence>
<keyword evidence="1" id="KW-0472">Membrane</keyword>
<keyword evidence="1" id="KW-0812">Transmembrane</keyword>
<feature type="transmembrane region" description="Helical" evidence="1">
    <location>
        <begin position="14"/>
        <end position="36"/>
    </location>
</feature>
<dbReference type="Proteomes" id="UP001155483">
    <property type="component" value="Unassembled WGS sequence"/>
</dbReference>
<reference evidence="2" key="1">
    <citation type="submission" date="2022-09" db="EMBL/GenBank/DDBJ databases">
        <authorList>
            <person name="Yuan C."/>
            <person name="Ke Z."/>
        </authorList>
    </citation>
    <scope>NUCLEOTIDE SEQUENCE</scope>
    <source>
        <strain evidence="2">LB-8</strain>
    </source>
</reference>
<organism evidence="2 3">
    <name type="scientific">Paraflavisolibacter caeni</name>
    <dbReference type="NCBI Taxonomy" id="2982496"/>
    <lineage>
        <taxon>Bacteria</taxon>
        <taxon>Pseudomonadati</taxon>
        <taxon>Bacteroidota</taxon>
        <taxon>Chitinophagia</taxon>
        <taxon>Chitinophagales</taxon>
        <taxon>Chitinophagaceae</taxon>
        <taxon>Paraflavisolibacter</taxon>
    </lineage>
</organism>
<comment type="caution">
    <text evidence="2">The sequence shown here is derived from an EMBL/GenBank/DDBJ whole genome shotgun (WGS) entry which is preliminary data.</text>
</comment>
<proteinExistence type="predicted"/>
<accession>A0A9X2XVY0</accession>
<gene>
    <name evidence="2" type="ORF">OCK74_10020</name>
</gene>
<dbReference type="EMBL" id="JAOTIF010000006">
    <property type="protein sequence ID" value="MCU7549452.1"/>
    <property type="molecule type" value="Genomic_DNA"/>
</dbReference>
<dbReference type="RefSeq" id="WP_279296896.1">
    <property type="nucleotide sequence ID" value="NZ_JAOTIF010000006.1"/>
</dbReference>
<evidence type="ECO:0008006" key="4">
    <source>
        <dbReference type="Google" id="ProtNLM"/>
    </source>
</evidence>